<reference evidence="2 3" key="1">
    <citation type="submission" date="2024-03" db="EMBL/GenBank/DDBJ databases">
        <title>Novel species of the genus Variovorax.</title>
        <authorList>
            <person name="Liu Q."/>
            <person name="Xin Y.-H."/>
        </authorList>
    </citation>
    <scope>NUCLEOTIDE SEQUENCE [LARGE SCALE GENOMIC DNA]</scope>
    <source>
        <strain evidence="2 3">KACC 18501</strain>
    </source>
</reference>
<proteinExistence type="predicted"/>
<evidence type="ECO:0000256" key="1">
    <source>
        <dbReference type="SAM" id="MobiDB-lite"/>
    </source>
</evidence>
<comment type="caution">
    <text evidence="2">The sequence shown here is derived from an EMBL/GenBank/DDBJ whole genome shotgun (WGS) entry which is preliminary data.</text>
</comment>
<evidence type="ECO:0000313" key="2">
    <source>
        <dbReference type="EMBL" id="MEJ8823776.1"/>
    </source>
</evidence>
<dbReference type="EMBL" id="JBBKZV010000009">
    <property type="protein sequence ID" value="MEJ8823776.1"/>
    <property type="molecule type" value="Genomic_DNA"/>
</dbReference>
<dbReference type="RefSeq" id="WP_340364801.1">
    <property type="nucleotide sequence ID" value="NZ_JBBKZV010000009.1"/>
</dbReference>
<protein>
    <recommendedName>
        <fullName evidence="4">Lipoprotein</fullName>
    </recommendedName>
</protein>
<evidence type="ECO:0000313" key="3">
    <source>
        <dbReference type="Proteomes" id="UP001363010"/>
    </source>
</evidence>
<gene>
    <name evidence="2" type="ORF">WKW80_17320</name>
</gene>
<feature type="compositionally biased region" description="Basic and acidic residues" evidence="1">
    <location>
        <begin position="11"/>
        <end position="23"/>
    </location>
</feature>
<name>A0ABU8W3G6_9BURK</name>
<accession>A0ABU8W3G6</accession>
<organism evidence="2 3">
    <name type="scientific">Variovorax humicola</name>
    <dbReference type="NCBI Taxonomy" id="1769758"/>
    <lineage>
        <taxon>Bacteria</taxon>
        <taxon>Pseudomonadati</taxon>
        <taxon>Pseudomonadota</taxon>
        <taxon>Betaproteobacteria</taxon>
        <taxon>Burkholderiales</taxon>
        <taxon>Comamonadaceae</taxon>
        <taxon>Variovorax</taxon>
    </lineage>
</organism>
<keyword evidence="3" id="KW-1185">Reference proteome</keyword>
<dbReference type="Proteomes" id="UP001363010">
    <property type="component" value="Unassembled WGS sequence"/>
</dbReference>
<feature type="region of interest" description="Disordered" evidence="1">
    <location>
        <begin position="1"/>
        <end position="27"/>
    </location>
</feature>
<sequence>MSFIRHCPAPCDDRRAEKSERSLDGPAEPFFDEGLSMPAMRPLAIVVAWLISACASLPDRVERFESTALTGTEGTRVGQALRPDLAAHPGKSGIYSPGEARDAFAVRKPRATTPHVVASGFAYACSRSALTPATDGSHYAASKLGSPRDS</sequence>
<evidence type="ECO:0008006" key="4">
    <source>
        <dbReference type="Google" id="ProtNLM"/>
    </source>
</evidence>